<comment type="function">
    <text evidence="5">Component of the phosphoenolpyruvate-dependent nitrogen-metabolic phosphotransferase system (nitrogen-metabolic PTS), that seems to be involved in regulating nitrogen metabolism. The phosphoryl group from phosphoenolpyruvate (PEP) is transferred to the phosphoryl carrier protein NPr by enzyme I-Ntr. Phospho-NPr then transfers it to EIIA-Ntr. Could function in the transcriptional regulation of sigma-54 dependent operons in conjunction with the NPr (PtsO) and EIIA-Ntr (PtsN) proteins.</text>
</comment>
<dbReference type="NCBIfam" id="NF008146">
    <property type="entry name" value="PRK10897.1"/>
    <property type="match status" value="1"/>
</dbReference>
<evidence type="ECO:0000256" key="2">
    <source>
        <dbReference type="ARBA" id="ARBA00010736"/>
    </source>
</evidence>
<evidence type="ECO:0000256" key="6">
    <source>
        <dbReference type="ARBA" id="ARBA00040081"/>
    </source>
</evidence>
<dbReference type="GeneID" id="93122944"/>
<dbReference type="PROSITE" id="PS51350">
    <property type="entry name" value="PTS_HPR_DOM"/>
    <property type="match status" value="1"/>
</dbReference>
<feature type="domain" description="HPr" evidence="8">
    <location>
        <begin position="2"/>
        <end position="90"/>
    </location>
</feature>
<evidence type="ECO:0000256" key="4">
    <source>
        <dbReference type="ARBA" id="ARBA00022683"/>
    </source>
</evidence>
<comment type="caution">
    <text evidence="9">The sequence shown here is derived from an EMBL/GenBank/DDBJ whole genome shotgun (WGS) entry which is preliminary data.</text>
</comment>
<evidence type="ECO:0000256" key="7">
    <source>
        <dbReference type="ARBA" id="ARBA00041734"/>
    </source>
</evidence>
<organism evidence="9 10">
    <name type="scientific">Edwardsiella tarda</name>
    <dbReference type="NCBI Taxonomy" id="636"/>
    <lineage>
        <taxon>Bacteria</taxon>
        <taxon>Pseudomonadati</taxon>
        <taxon>Pseudomonadota</taxon>
        <taxon>Gammaproteobacteria</taxon>
        <taxon>Enterobacterales</taxon>
        <taxon>Hafniaceae</taxon>
        <taxon>Edwardsiella</taxon>
    </lineage>
</organism>
<proteinExistence type="inferred from homology"/>
<dbReference type="PROSITE" id="PS00369">
    <property type="entry name" value="PTS_HPR_HIS"/>
    <property type="match status" value="1"/>
</dbReference>
<keyword evidence="4" id="KW-0598">Phosphotransferase system</keyword>
<dbReference type="RefSeq" id="WP_005281695.1">
    <property type="nucleotide sequence ID" value="NZ_AP028090.1"/>
</dbReference>
<dbReference type="Gene3D" id="3.30.1340.10">
    <property type="entry name" value="HPr-like"/>
    <property type="match status" value="1"/>
</dbReference>
<dbReference type="PANTHER" id="PTHR33705">
    <property type="entry name" value="PHOSPHOCARRIER PROTEIN HPR"/>
    <property type="match status" value="1"/>
</dbReference>
<dbReference type="Pfam" id="PF00381">
    <property type="entry name" value="PTS-HPr"/>
    <property type="match status" value="1"/>
</dbReference>
<accession>A0A2A7U621</accession>
<dbReference type="InterPro" id="IPR050399">
    <property type="entry name" value="HPr"/>
</dbReference>
<gene>
    <name evidence="9" type="ORF">CRM76_18235</name>
</gene>
<evidence type="ECO:0000313" key="10">
    <source>
        <dbReference type="Proteomes" id="UP000219788"/>
    </source>
</evidence>
<dbReference type="PRINTS" id="PR00107">
    <property type="entry name" value="PHOSPHOCPHPR"/>
</dbReference>
<dbReference type="OrthoDB" id="9798965at2"/>
<dbReference type="GO" id="GO:0009401">
    <property type="term" value="P:phosphoenolpyruvate-dependent sugar phosphotransferase system"/>
    <property type="evidence" value="ECO:0007669"/>
    <property type="project" value="UniProtKB-KW"/>
</dbReference>
<keyword evidence="3" id="KW-0963">Cytoplasm</keyword>
<evidence type="ECO:0000259" key="8">
    <source>
        <dbReference type="PROSITE" id="PS51350"/>
    </source>
</evidence>
<sequence length="90" mass="9793">MSVRQTVEIKNRLGMHARPAMKLFELVQEFDATVTLRNENGVEAEANSVIALLMLDSAQGGQIEIQASGADEQQALEAVVSLFNAGFDEE</sequence>
<evidence type="ECO:0000313" key="9">
    <source>
        <dbReference type="EMBL" id="PEH73731.1"/>
    </source>
</evidence>
<dbReference type="PANTHER" id="PTHR33705:SF2">
    <property type="entry name" value="PHOSPHOCARRIER PROTEIN NPR"/>
    <property type="match status" value="1"/>
</dbReference>
<dbReference type="GO" id="GO:0005737">
    <property type="term" value="C:cytoplasm"/>
    <property type="evidence" value="ECO:0007669"/>
    <property type="project" value="UniProtKB-SubCell"/>
</dbReference>
<dbReference type="SUPFAM" id="SSF55594">
    <property type="entry name" value="HPr-like"/>
    <property type="match status" value="1"/>
</dbReference>
<protein>
    <recommendedName>
        <fullName evidence="6">Phosphocarrier protein NPr</fullName>
    </recommendedName>
    <alternativeName>
        <fullName evidence="7">Nitrogen-related HPr</fullName>
    </alternativeName>
</protein>
<dbReference type="AlphaFoldDB" id="A0A2A7U621"/>
<reference evidence="10" key="1">
    <citation type="submission" date="2017-09" db="EMBL/GenBank/DDBJ databases">
        <title>FDA dAtabase for Regulatory Grade micrObial Sequences (FDA-ARGOS): Supporting development and validation of Infectious Disease Dx tests.</title>
        <authorList>
            <person name="Goldberg B."/>
            <person name="Campos J."/>
            <person name="Tallon L."/>
            <person name="Sadzewicz L."/>
            <person name="Ott S."/>
            <person name="Zhao X."/>
            <person name="Nagaraj S."/>
            <person name="Vavikolanu K."/>
            <person name="Aluvathingal J."/>
            <person name="Nadendla S."/>
            <person name="Geyer C."/>
            <person name="Sichtig H."/>
        </authorList>
    </citation>
    <scope>NUCLEOTIDE SEQUENCE [LARGE SCALE GENOMIC DNA]</scope>
    <source>
        <strain evidence="10">FDAARGOS_370</strain>
    </source>
</reference>
<dbReference type="Proteomes" id="UP000219788">
    <property type="component" value="Unassembled WGS sequence"/>
</dbReference>
<evidence type="ECO:0000256" key="3">
    <source>
        <dbReference type="ARBA" id="ARBA00022490"/>
    </source>
</evidence>
<evidence type="ECO:0000256" key="1">
    <source>
        <dbReference type="ARBA" id="ARBA00004496"/>
    </source>
</evidence>
<dbReference type="InterPro" id="IPR035895">
    <property type="entry name" value="HPr-like_sf"/>
</dbReference>
<dbReference type="STRING" id="636.AAW15_13570"/>
<dbReference type="CDD" id="cd00367">
    <property type="entry name" value="PTS-HPr_like"/>
    <property type="match status" value="1"/>
</dbReference>
<comment type="similarity">
    <text evidence="2">Belongs to the HPr family.</text>
</comment>
<comment type="subcellular location">
    <subcellularLocation>
        <location evidence="1">Cytoplasm</location>
    </subcellularLocation>
</comment>
<dbReference type="NCBIfam" id="TIGR01003">
    <property type="entry name" value="PTS_HPr_family"/>
    <property type="match status" value="1"/>
</dbReference>
<evidence type="ECO:0000256" key="5">
    <source>
        <dbReference type="ARBA" id="ARBA00037424"/>
    </source>
</evidence>
<dbReference type="InterPro" id="IPR000032">
    <property type="entry name" value="HPr-like"/>
</dbReference>
<dbReference type="EMBL" id="PDDV01000013">
    <property type="protein sequence ID" value="PEH73731.1"/>
    <property type="molecule type" value="Genomic_DNA"/>
</dbReference>
<dbReference type="InterPro" id="IPR001020">
    <property type="entry name" value="PTS_HPr_His_P_site"/>
</dbReference>
<dbReference type="PROSITE" id="PS00589">
    <property type="entry name" value="PTS_HPR_SER"/>
    <property type="match status" value="1"/>
</dbReference>
<name>A0A2A7U621_EDWTA</name>
<dbReference type="InterPro" id="IPR002114">
    <property type="entry name" value="PTS_HPr_Ser_P_site"/>
</dbReference>